<keyword evidence="1" id="KW-0472">Membrane</keyword>
<name>X6N9Z7_RETFI</name>
<dbReference type="Proteomes" id="UP000023152">
    <property type="component" value="Unassembled WGS sequence"/>
</dbReference>
<organism evidence="2 3">
    <name type="scientific">Reticulomyxa filosa</name>
    <dbReference type="NCBI Taxonomy" id="46433"/>
    <lineage>
        <taxon>Eukaryota</taxon>
        <taxon>Sar</taxon>
        <taxon>Rhizaria</taxon>
        <taxon>Retaria</taxon>
        <taxon>Foraminifera</taxon>
        <taxon>Monothalamids</taxon>
        <taxon>Reticulomyxidae</taxon>
        <taxon>Reticulomyxa</taxon>
    </lineage>
</organism>
<sequence>MAWKWLSNPLLQISLVLVGIILLKSVIYTDADPNVSSSEKLTQDLFWVYLIGLHVYPVLIYVIYESNQREYCEKKMSDDKVKMPAFKWQDIVFIGIGYVLLYLVFPFVLLSLVPPPRKNEITSLVETGHVIRLTIGGMTTTHTLRILEILMTGKDYYDKYGINSSLRALIPTRSTSTTKKMVNCKKKKKKKCNIILNTFFFALYDNIIRNAVYYFIKPIKKKKIGLWLSLKFLALTAVEVCILRCGALLIEHFEKHHFAGNVNWIEEKLPLLVKLELECLYTCVHLQYLINRLCGIYQLLFFHALEVELSMNWSYLSLSPRDFWTRQTRHQKRGLVACFVKPIKKAKKFNTIINKNFDCSKFFFEWIAIVMVFIVNCLLHTFVSVITNGEWQLQEWIMIFTVLFTSTYLQTMTEKWLDRNKKDHLKASWWYKAFWEAFAGFILILSLFLNFRKKKERYLFIIDLCHISVYLTNYEIIEKKIFNSGVHIFFYFDFLQTEL</sequence>
<accession>X6N9Z7</accession>
<feature type="transmembrane region" description="Helical" evidence="1">
    <location>
        <begin position="363"/>
        <end position="387"/>
    </location>
</feature>
<keyword evidence="3" id="KW-1185">Reference proteome</keyword>
<evidence type="ECO:0000256" key="1">
    <source>
        <dbReference type="SAM" id="Phobius"/>
    </source>
</evidence>
<feature type="transmembrane region" description="Helical" evidence="1">
    <location>
        <begin position="85"/>
        <end position="109"/>
    </location>
</feature>
<feature type="transmembrane region" description="Helical" evidence="1">
    <location>
        <begin position="228"/>
        <end position="250"/>
    </location>
</feature>
<dbReference type="AlphaFoldDB" id="X6N9Z7"/>
<feature type="transmembrane region" description="Helical" evidence="1">
    <location>
        <begin position="45"/>
        <end position="64"/>
    </location>
</feature>
<comment type="caution">
    <text evidence="2">The sequence shown here is derived from an EMBL/GenBank/DDBJ whole genome shotgun (WGS) entry which is preliminary data.</text>
</comment>
<reference evidence="2 3" key="1">
    <citation type="journal article" date="2013" name="Curr. Biol.">
        <title>The Genome of the Foraminiferan Reticulomyxa filosa.</title>
        <authorList>
            <person name="Glockner G."/>
            <person name="Hulsmann N."/>
            <person name="Schleicher M."/>
            <person name="Noegel A.A."/>
            <person name="Eichinger L."/>
            <person name="Gallinger C."/>
            <person name="Pawlowski J."/>
            <person name="Sierra R."/>
            <person name="Euteneuer U."/>
            <person name="Pillet L."/>
            <person name="Moustafa A."/>
            <person name="Platzer M."/>
            <person name="Groth M."/>
            <person name="Szafranski K."/>
            <person name="Schliwa M."/>
        </authorList>
    </citation>
    <scope>NUCLEOTIDE SEQUENCE [LARGE SCALE GENOMIC DNA]</scope>
</reference>
<keyword evidence="1" id="KW-1133">Transmembrane helix</keyword>
<dbReference type="EMBL" id="ASPP01010194">
    <property type="protein sequence ID" value="ETO23120.1"/>
    <property type="molecule type" value="Genomic_DNA"/>
</dbReference>
<feature type="transmembrane region" description="Helical" evidence="1">
    <location>
        <begin position="429"/>
        <end position="451"/>
    </location>
</feature>
<evidence type="ECO:0000313" key="2">
    <source>
        <dbReference type="EMBL" id="ETO23120.1"/>
    </source>
</evidence>
<feature type="transmembrane region" description="Helical" evidence="1">
    <location>
        <begin position="194"/>
        <end position="216"/>
    </location>
</feature>
<gene>
    <name evidence="2" type="ORF">RFI_14067</name>
</gene>
<keyword evidence="1" id="KW-0812">Transmembrane</keyword>
<protein>
    <submittedName>
        <fullName evidence="2">Uncharacterized protein</fullName>
    </submittedName>
</protein>
<evidence type="ECO:0000313" key="3">
    <source>
        <dbReference type="Proteomes" id="UP000023152"/>
    </source>
</evidence>
<proteinExistence type="predicted"/>